<dbReference type="EMBL" id="MEVA01000016">
    <property type="protein sequence ID" value="OGC47208.1"/>
    <property type="molecule type" value="Genomic_DNA"/>
</dbReference>
<evidence type="ECO:0000259" key="1">
    <source>
        <dbReference type="Pfam" id="PF00534"/>
    </source>
</evidence>
<dbReference type="Proteomes" id="UP000176608">
    <property type="component" value="Unassembled WGS sequence"/>
</dbReference>
<gene>
    <name evidence="3" type="ORF">A2886_01000</name>
</gene>
<dbReference type="InterPro" id="IPR050194">
    <property type="entry name" value="Glycosyltransferase_grp1"/>
</dbReference>
<dbReference type="InterPro" id="IPR028098">
    <property type="entry name" value="Glyco_trans_4-like_N"/>
</dbReference>
<protein>
    <recommendedName>
        <fullName evidence="5">Glycosyltransferase subfamily 4-like N-terminal domain-containing protein</fullName>
    </recommendedName>
</protein>
<evidence type="ECO:0000259" key="2">
    <source>
        <dbReference type="Pfam" id="PF13439"/>
    </source>
</evidence>
<dbReference type="GO" id="GO:0016757">
    <property type="term" value="F:glycosyltransferase activity"/>
    <property type="evidence" value="ECO:0007669"/>
    <property type="project" value="InterPro"/>
</dbReference>
<organism evidence="3 4">
    <name type="scientific">candidate division WWE3 bacterium RIFCSPHIGHO2_01_FULL_42_13</name>
    <dbReference type="NCBI Taxonomy" id="1802617"/>
    <lineage>
        <taxon>Bacteria</taxon>
        <taxon>Katanobacteria</taxon>
    </lineage>
</organism>
<reference evidence="3 4" key="1">
    <citation type="journal article" date="2016" name="Nat. Commun.">
        <title>Thousands of microbial genomes shed light on interconnected biogeochemical processes in an aquifer system.</title>
        <authorList>
            <person name="Anantharaman K."/>
            <person name="Brown C.T."/>
            <person name="Hug L.A."/>
            <person name="Sharon I."/>
            <person name="Castelle C.J."/>
            <person name="Probst A.J."/>
            <person name="Thomas B.C."/>
            <person name="Singh A."/>
            <person name="Wilkins M.J."/>
            <person name="Karaoz U."/>
            <person name="Brodie E.L."/>
            <person name="Williams K.H."/>
            <person name="Hubbard S.S."/>
            <person name="Banfield J.F."/>
        </authorList>
    </citation>
    <scope>NUCLEOTIDE SEQUENCE [LARGE SCALE GENOMIC DNA]</scope>
</reference>
<evidence type="ECO:0000313" key="3">
    <source>
        <dbReference type="EMBL" id="OGC47208.1"/>
    </source>
</evidence>
<comment type="caution">
    <text evidence="3">The sequence shown here is derived from an EMBL/GenBank/DDBJ whole genome shotgun (WGS) entry which is preliminary data.</text>
</comment>
<evidence type="ECO:0000313" key="4">
    <source>
        <dbReference type="Proteomes" id="UP000176608"/>
    </source>
</evidence>
<dbReference type="SUPFAM" id="SSF53756">
    <property type="entry name" value="UDP-Glycosyltransferase/glycogen phosphorylase"/>
    <property type="match status" value="1"/>
</dbReference>
<feature type="domain" description="Glycosyl transferase family 1" evidence="1">
    <location>
        <begin position="217"/>
        <end position="364"/>
    </location>
</feature>
<dbReference type="PANTHER" id="PTHR45947:SF3">
    <property type="entry name" value="SULFOQUINOVOSYL TRANSFERASE SQD2"/>
    <property type="match status" value="1"/>
</dbReference>
<proteinExistence type="predicted"/>
<dbReference type="CDD" id="cd03801">
    <property type="entry name" value="GT4_PimA-like"/>
    <property type="match status" value="1"/>
</dbReference>
<dbReference type="AlphaFoldDB" id="A0A1F4UQH2"/>
<dbReference type="STRING" id="1802617.A2886_01000"/>
<dbReference type="InterPro" id="IPR001296">
    <property type="entry name" value="Glyco_trans_1"/>
</dbReference>
<dbReference type="Pfam" id="PF13439">
    <property type="entry name" value="Glyco_transf_4"/>
    <property type="match status" value="1"/>
</dbReference>
<dbReference type="Gene3D" id="3.40.50.2000">
    <property type="entry name" value="Glycogen Phosphorylase B"/>
    <property type="match status" value="2"/>
</dbReference>
<accession>A0A1F4UQH2</accession>
<evidence type="ECO:0008006" key="5">
    <source>
        <dbReference type="Google" id="ProtNLM"/>
    </source>
</evidence>
<name>A0A1F4UQH2_UNCKA</name>
<sequence length="398" mass="45213">MKILRIVYDWPPPWDGLAPAPYEMTSAQVKLGHEIDVFCGRWPFAGPIETLKGAKLHPFLREPLRGTLSITTSLIVFFYYLFWRLKNRPDVIHSHGHFAIWIYAYRFFLKKFLPGAKELKVPLIAHFHNTVKGRWEKLEGQDKNIKAISRYLSWPLAQMSDRWAIGSADACIFVSPETKNEAIKHYNTDPSKCFVVETGVNTELFTPIGPEELVKTRGELGLAPHDKVILNNGAIVERKNIHLLIESLRFLPSNYKLLLVGPHGDEEYESKILDVTSKYNLDHRIVRVGYTPYPQVPIVFQIADIFVLPSDWEGLPKVVLQSLACGVPALASGFETSQKIEGLVYLREVSAESIAKQVQEVLDSGISADLGFVRSNYSWHLMAKKVDQVYDKVVIRKS</sequence>
<dbReference type="PANTHER" id="PTHR45947">
    <property type="entry name" value="SULFOQUINOVOSYL TRANSFERASE SQD2"/>
    <property type="match status" value="1"/>
</dbReference>
<feature type="domain" description="Glycosyltransferase subfamily 4-like N-terminal" evidence="2">
    <location>
        <begin position="22"/>
        <end position="203"/>
    </location>
</feature>
<dbReference type="Pfam" id="PF00534">
    <property type="entry name" value="Glycos_transf_1"/>
    <property type="match status" value="1"/>
</dbReference>